<dbReference type="InterPro" id="IPR050571">
    <property type="entry name" value="Class-IV_PLP-Dep_Aminotrnsfr"/>
</dbReference>
<protein>
    <submittedName>
        <fullName evidence="2">Unannotated protein</fullName>
    </submittedName>
</protein>
<dbReference type="PANTHER" id="PTHR42743">
    <property type="entry name" value="AMINO-ACID AMINOTRANSFERASE"/>
    <property type="match status" value="1"/>
</dbReference>
<dbReference type="Gene3D" id="3.20.10.10">
    <property type="entry name" value="D-amino Acid Aminotransferase, subunit A, domain 2"/>
    <property type="match status" value="1"/>
</dbReference>
<dbReference type="Pfam" id="PF01063">
    <property type="entry name" value="Aminotran_4"/>
    <property type="match status" value="1"/>
</dbReference>
<dbReference type="AlphaFoldDB" id="A0A6J6GI37"/>
<dbReference type="PANTHER" id="PTHR42743:SF13">
    <property type="entry name" value="P-LOOP CONTAINING NUCLEOSIDE TRIPHOSPHATE HYDROLASE PROTEIN"/>
    <property type="match status" value="1"/>
</dbReference>
<dbReference type="InterPro" id="IPR036038">
    <property type="entry name" value="Aminotransferase-like"/>
</dbReference>
<reference evidence="2" key="1">
    <citation type="submission" date="2020-05" db="EMBL/GenBank/DDBJ databases">
        <authorList>
            <person name="Chiriac C."/>
            <person name="Salcher M."/>
            <person name="Ghai R."/>
            <person name="Kavagutti S V."/>
        </authorList>
    </citation>
    <scope>NUCLEOTIDE SEQUENCE</scope>
</reference>
<evidence type="ECO:0000256" key="1">
    <source>
        <dbReference type="ARBA" id="ARBA00009320"/>
    </source>
</evidence>
<organism evidence="2">
    <name type="scientific">freshwater metagenome</name>
    <dbReference type="NCBI Taxonomy" id="449393"/>
    <lineage>
        <taxon>unclassified sequences</taxon>
        <taxon>metagenomes</taxon>
        <taxon>ecological metagenomes</taxon>
    </lineage>
</organism>
<dbReference type="GO" id="GO:0046394">
    <property type="term" value="P:carboxylic acid biosynthetic process"/>
    <property type="evidence" value="ECO:0007669"/>
    <property type="project" value="UniProtKB-ARBA"/>
</dbReference>
<gene>
    <name evidence="2" type="ORF">UFOPK1843_00064</name>
</gene>
<dbReference type="EMBL" id="CAEZUR010000003">
    <property type="protein sequence ID" value="CAB4599930.1"/>
    <property type="molecule type" value="Genomic_DNA"/>
</dbReference>
<sequence>MAETTYVFDGNHLHLVDVYEHPIQVADSFLVSDGRVRSFDKHKNRFNSSTEKISTLDLETFWGEVIKLIPREGQVFPRIELSGDNLVLRLREPAEFKSSVALWTADEADSRVDPTTKGPDLAYGASLRRKSNLFGADEAIFLSPEGYVVEGALSSLVWWQNDVLYAPDDTTRWLPSVTRMDVFELANQAGYDTQTTQVEPSDLIGLELWLLSSLSGIRPVVEWVNLGGNVGPQKHLESFQRRLKLMASEL</sequence>
<dbReference type="InterPro" id="IPR001544">
    <property type="entry name" value="Aminotrans_IV"/>
</dbReference>
<dbReference type="SUPFAM" id="SSF56752">
    <property type="entry name" value="D-aminoacid aminotransferase-like PLP-dependent enzymes"/>
    <property type="match status" value="1"/>
</dbReference>
<name>A0A6J6GI37_9ZZZZ</name>
<dbReference type="GO" id="GO:0003824">
    <property type="term" value="F:catalytic activity"/>
    <property type="evidence" value="ECO:0007669"/>
    <property type="project" value="InterPro"/>
</dbReference>
<comment type="similarity">
    <text evidence="1">Belongs to the class-IV pyridoxal-phosphate-dependent aminotransferase family.</text>
</comment>
<dbReference type="InterPro" id="IPR043132">
    <property type="entry name" value="BCAT-like_C"/>
</dbReference>
<proteinExistence type="inferred from homology"/>
<accession>A0A6J6GI37</accession>
<evidence type="ECO:0000313" key="2">
    <source>
        <dbReference type="EMBL" id="CAB4599930.1"/>
    </source>
</evidence>